<sequence>MEARVAAAQAGPWKSWVEGRDFLGGSNFIQTGQGADRGEDIEMTGATVADQDFMAAARQDLPRLIAEVRRLRGLLNRANGT</sequence>
<protein>
    <submittedName>
        <fullName evidence="1">Uncharacterized protein</fullName>
    </submittedName>
</protein>
<proteinExistence type="predicted"/>
<dbReference type="EMBL" id="NPKH01000039">
    <property type="protein sequence ID" value="PAP91810.1"/>
    <property type="molecule type" value="Genomic_DNA"/>
</dbReference>
<dbReference type="AlphaFoldDB" id="A0A271K845"/>
<organism evidence="1 2">
    <name type="scientific">Mesorhizobium wenxiniae</name>
    <dbReference type="NCBI Taxonomy" id="2014805"/>
    <lineage>
        <taxon>Bacteria</taxon>
        <taxon>Pseudomonadati</taxon>
        <taxon>Pseudomonadota</taxon>
        <taxon>Alphaproteobacteria</taxon>
        <taxon>Hyphomicrobiales</taxon>
        <taxon>Phyllobacteriaceae</taxon>
        <taxon>Mesorhizobium</taxon>
    </lineage>
</organism>
<comment type="caution">
    <text evidence="1">The sequence shown here is derived from an EMBL/GenBank/DDBJ whole genome shotgun (WGS) entry which is preliminary data.</text>
</comment>
<name>A0A271K845_9HYPH</name>
<gene>
    <name evidence="1" type="ORF">CIT31_31845</name>
</gene>
<accession>A0A271K845</accession>
<dbReference type="Proteomes" id="UP000215931">
    <property type="component" value="Unassembled WGS sequence"/>
</dbReference>
<evidence type="ECO:0000313" key="1">
    <source>
        <dbReference type="EMBL" id="PAP91810.1"/>
    </source>
</evidence>
<keyword evidence="2" id="KW-1185">Reference proteome</keyword>
<reference evidence="1 2" key="1">
    <citation type="submission" date="2017-08" db="EMBL/GenBank/DDBJ databases">
        <title>Mesorhizobium wenxinae sp. nov., a novel rhizobial species isolated from root nodules of chickpea (Cicer arietinum L.).</title>
        <authorList>
            <person name="Zhang J."/>
        </authorList>
    </citation>
    <scope>NUCLEOTIDE SEQUENCE [LARGE SCALE GENOMIC DNA]</scope>
    <source>
        <strain evidence="2">WYCCWR 10019</strain>
    </source>
</reference>
<dbReference type="OrthoDB" id="2088266at2"/>
<evidence type="ECO:0000313" key="2">
    <source>
        <dbReference type="Proteomes" id="UP000215931"/>
    </source>
</evidence>